<evidence type="ECO:0000256" key="1">
    <source>
        <dbReference type="ARBA" id="ARBA00006226"/>
    </source>
</evidence>
<dbReference type="InterPro" id="IPR051803">
    <property type="entry name" value="TA_system_RelE-like_toxin"/>
</dbReference>
<evidence type="ECO:0000256" key="2">
    <source>
        <dbReference type="ARBA" id="ARBA00022649"/>
    </source>
</evidence>
<evidence type="ECO:0000313" key="3">
    <source>
        <dbReference type="EMBL" id="QEY25810.1"/>
    </source>
</evidence>
<protein>
    <submittedName>
        <fullName evidence="3">Type II toxin-antitoxin system RelE/ParE family toxin</fullName>
    </submittedName>
</protein>
<keyword evidence="4" id="KW-1185">Reference proteome</keyword>
<dbReference type="OrthoDB" id="9798046at2"/>
<dbReference type="PANTHER" id="PTHR33755">
    <property type="entry name" value="TOXIN PARE1-RELATED"/>
    <property type="match status" value="1"/>
</dbReference>
<reference evidence="3 4" key="1">
    <citation type="submission" date="2018-08" db="EMBL/GenBank/DDBJ databases">
        <title>Neisseria zalophi ATCC BAA-2455 complete genome.</title>
        <authorList>
            <person name="Veseli I.A."/>
            <person name="Buttler R."/>
            <person name="Mascarenhas dos Santos A.C."/>
            <person name="Pombert J.-F."/>
        </authorList>
    </citation>
    <scope>NUCLEOTIDE SEQUENCE [LARGE SCALE GENOMIC DNA]</scope>
    <source>
        <strain evidence="3 4">ATCC BAA-2455</strain>
    </source>
</reference>
<accession>A0A5J6PYL6</accession>
<sequence length="94" mass="10854">MKIIWSEHASEQLDKLLDARKDFAGMSSAQKAFHEISRVLDLAASQPHMGKPGMVENTRELYPLRYRVVYTVSETHLTVIAVLPQWQKWPVDDF</sequence>
<proteinExistence type="inferred from homology"/>
<keyword evidence="2" id="KW-1277">Toxin-antitoxin system</keyword>
<dbReference type="InterPro" id="IPR035093">
    <property type="entry name" value="RelE/ParE_toxin_dom_sf"/>
</dbReference>
<gene>
    <name evidence="3" type="ORF">D0T92_04160</name>
</gene>
<dbReference type="Proteomes" id="UP000325713">
    <property type="component" value="Chromosome"/>
</dbReference>
<evidence type="ECO:0000313" key="4">
    <source>
        <dbReference type="Proteomes" id="UP000325713"/>
    </source>
</evidence>
<dbReference type="Gene3D" id="3.30.2310.20">
    <property type="entry name" value="RelE-like"/>
    <property type="match status" value="1"/>
</dbReference>
<comment type="similarity">
    <text evidence="1">Belongs to the RelE toxin family.</text>
</comment>
<name>A0A5J6PYL6_9NEIS</name>
<dbReference type="Pfam" id="PF05016">
    <property type="entry name" value="ParE_toxin"/>
    <property type="match status" value="1"/>
</dbReference>
<dbReference type="InterPro" id="IPR007712">
    <property type="entry name" value="RelE/ParE_toxin"/>
</dbReference>
<dbReference type="AlphaFoldDB" id="A0A5J6PYL6"/>
<dbReference type="KEGG" id="nzl:D0T92_04160"/>
<organism evidence="3 4">
    <name type="scientific">Neisseria zalophi</name>
    <dbReference type="NCBI Taxonomy" id="640030"/>
    <lineage>
        <taxon>Bacteria</taxon>
        <taxon>Pseudomonadati</taxon>
        <taxon>Pseudomonadota</taxon>
        <taxon>Betaproteobacteria</taxon>
        <taxon>Neisseriales</taxon>
        <taxon>Neisseriaceae</taxon>
        <taxon>Neisseria</taxon>
    </lineage>
</organism>
<dbReference type="RefSeq" id="WP_151050490.1">
    <property type="nucleotide sequence ID" value="NZ_CP031700.1"/>
</dbReference>
<dbReference type="EMBL" id="CP031700">
    <property type="protein sequence ID" value="QEY25810.1"/>
    <property type="molecule type" value="Genomic_DNA"/>
</dbReference>